<sequence>MESFREWSKHQNLYFLITSEAIRTQLENVIYHFGNCTLLIKLLEGFSLHRYLEAHYVRSQTNLDEE</sequence>
<organism evidence="1 2">
    <name type="scientific">Clunio marinus</name>
    <dbReference type="NCBI Taxonomy" id="568069"/>
    <lineage>
        <taxon>Eukaryota</taxon>
        <taxon>Metazoa</taxon>
        <taxon>Ecdysozoa</taxon>
        <taxon>Arthropoda</taxon>
        <taxon>Hexapoda</taxon>
        <taxon>Insecta</taxon>
        <taxon>Pterygota</taxon>
        <taxon>Neoptera</taxon>
        <taxon>Endopterygota</taxon>
        <taxon>Diptera</taxon>
        <taxon>Nematocera</taxon>
        <taxon>Chironomoidea</taxon>
        <taxon>Chironomidae</taxon>
        <taxon>Clunio</taxon>
    </lineage>
</organism>
<keyword evidence="2" id="KW-1185">Reference proteome</keyword>
<dbReference type="Proteomes" id="UP000183832">
    <property type="component" value="Unassembled WGS sequence"/>
</dbReference>
<evidence type="ECO:0000313" key="1">
    <source>
        <dbReference type="EMBL" id="CRK98636.1"/>
    </source>
</evidence>
<gene>
    <name evidence="1" type="ORF">CLUMA_CG012437</name>
</gene>
<dbReference type="AlphaFoldDB" id="A0A1J1IGH0"/>
<name>A0A1J1IGH0_9DIPT</name>
<proteinExistence type="predicted"/>
<protein>
    <submittedName>
        <fullName evidence="1">CLUMA_CG012437, isoform A</fullName>
    </submittedName>
</protein>
<evidence type="ECO:0000313" key="2">
    <source>
        <dbReference type="Proteomes" id="UP000183832"/>
    </source>
</evidence>
<accession>A0A1J1IGH0</accession>
<dbReference type="EMBL" id="CVRI01000048">
    <property type="protein sequence ID" value="CRK98636.1"/>
    <property type="molecule type" value="Genomic_DNA"/>
</dbReference>
<reference evidence="1 2" key="1">
    <citation type="submission" date="2015-04" db="EMBL/GenBank/DDBJ databases">
        <authorList>
            <person name="Syromyatnikov M.Y."/>
            <person name="Popov V.N."/>
        </authorList>
    </citation>
    <scope>NUCLEOTIDE SEQUENCE [LARGE SCALE GENOMIC DNA]</scope>
</reference>